<comment type="caution">
    <text evidence="1">The sequence shown here is derived from an EMBL/GenBank/DDBJ whole genome shotgun (WGS) entry which is preliminary data.</text>
</comment>
<proteinExistence type="predicted"/>
<reference evidence="1 2" key="1">
    <citation type="submission" date="2018-05" db="EMBL/GenBank/DDBJ databases">
        <title>Genome Sequence of an Efficient Indole-Degrading Bacterium, Alcaligenes sp.YBY.</title>
        <authorList>
            <person name="Yang B."/>
        </authorList>
    </citation>
    <scope>NUCLEOTIDE SEQUENCE [LARGE SCALE GENOMIC DNA]</scope>
    <source>
        <strain evidence="1 2">YBY</strain>
    </source>
</reference>
<reference evidence="1 2" key="2">
    <citation type="submission" date="2018-05" db="EMBL/GenBank/DDBJ databases">
        <authorList>
            <person name="Lanie J.A."/>
            <person name="Ng W.-L."/>
            <person name="Kazmierczak K.M."/>
            <person name="Andrzejewski T.M."/>
            <person name="Davidsen T.M."/>
            <person name="Wayne K.J."/>
            <person name="Tettelin H."/>
            <person name="Glass J.I."/>
            <person name="Rusch D."/>
            <person name="Podicherti R."/>
            <person name="Tsui H.-C.T."/>
            <person name="Winkler M.E."/>
        </authorList>
    </citation>
    <scope>NUCLEOTIDE SEQUENCE [LARGE SCALE GENOMIC DNA]</scope>
    <source>
        <strain evidence="1 2">YBY</strain>
    </source>
</reference>
<evidence type="ECO:0000313" key="1">
    <source>
        <dbReference type="EMBL" id="PWE16074.1"/>
    </source>
</evidence>
<gene>
    <name evidence="1" type="ORF">DF183_04935</name>
</gene>
<sequence length="101" mass="11382">MIVVRYFTLPLYTIDRNRTDDRLIWTGPEPVPAIGETVMVRFNNIGECRIVCFASQGPYLGLLVYPLQPPSWWISQNGEPSPETAGLVFGREISLIDGQEV</sequence>
<accession>A0A2U2BPY1</accession>
<organism evidence="1 2">
    <name type="scientific">Alcaligenes faecalis</name>
    <dbReference type="NCBI Taxonomy" id="511"/>
    <lineage>
        <taxon>Bacteria</taxon>
        <taxon>Pseudomonadati</taxon>
        <taxon>Pseudomonadota</taxon>
        <taxon>Betaproteobacteria</taxon>
        <taxon>Burkholderiales</taxon>
        <taxon>Alcaligenaceae</taxon>
        <taxon>Alcaligenes</taxon>
    </lineage>
</organism>
<dbReference type="RefSeq" id="WP_109088520.1">
    <property type="nucleotide sequence ID" value="NZ_QEXO01000001.1"/>
</dbReference>
<protein>
    <submittedName>
        <fullName evidence="1">Uncharacterized protein</fullName>
    </submittedName>
</protein>
<name>A0A2U2BPY1_ALCFA</name>
<dbReference type="STRING" id="511.UZ73_00120"/>
<dbReference type="EMBL" id="QEXO01000001">
    <property type="protein sequence ID" value="PWE16074.1"/>
    <property type="molecule type" value="Genomic_DNA"/>
</dbReference>
<dbReference type="AlphaFoldDB" id="A0A2U2BPY1"/>
<evidence type="ECO:0000313" key="2">
    <source>
        <dbReference type="Proteomes" id="UP000245216"/>
    </source>
</evidence>
<dbReference type="Proteomes" id="UP000245216">
    <property type="component" value="Unassembled WGS sequence"/>
</dbReference>